<dbReference type="EMBL" id="LAZR01022837">
    <property type="protein sequence ID" value="KKL80497.1"/>
    <property type="molecule type" value="Genomic_DNA"/>
</dbReference>
<proteinExistence type="predicted"/>
<organism evidence="2">
    <name type="scientific">marine sediment metagenome</name>
    <dbReference type="NCBI Taxonomy" id="412755"/>
    <lineage>
        <taxon>unclassified sequences</taxon>
        <taxon>metagenomes</taxon>
        <taxon>ecological metagenomes</taxon>
    </lineage>
</organism>
<sequence>MIKVFLDDMRIPSDIYSGDADTEWTLVFNVEEVKELLKKGNVSHLSLDNDLGLDESEGHTIVKWMIDNNIWPTEEIYVHSMNVVRATQMRADINRYYYCCVKIQREREGKIK</sequence>
<feature type="domain" description="Cyclic-phosphate processing Receiver" evidence="1">
    <location>
        <begin position="2"/>
        <end position="94"/>
    </location>
</feature>
<comment type="caution">
    <text evidence="2">The sequence shown here is derived from an EMBL/GenBank/DDBJ whole genome shotgun (WGS) entry which is preliminary data.</text>
</comment>
<name>A0A0F9HZB7_9ZZZZ</name>
<protein>
    <recommendedName>
        <fullName evidence="1">Cyclic-phosphate processing Receiver domain-containing protein</fullName>
    </recommendedName>
</protein>
<reference evidence="2" key="1">
    <citation type="journal article" date="2015" name="Nature">
        <title>Complex archaea that bridge the gap between prokaryotes and eukaryotes.</title>
        <authorList>
            <person name="Spang A."/>
            <person name="Saw J.H."/>
            <person name="Jorgensen S.L."/>
            <person name="Zaremba-Niedzwiedzka K."/>
            <person name="Martijn J."/>
            <person name="Lind A.E."/>
            <person name="van Eijk R."/>
            <person name="Schleper C."/>
            <person name="Guy L."/>
            <person name="Ettema T.J."/>
        </authorList>
    </citation>
    <scope>NUCLEOTIDE SEQUENCE</scope>
</reference>
<evidence type="ECO:0000313" key="2">
    <source>
        <dbReference type="EMBL" id="KKL80497.1"/>
    </source>
</evidence>
<dbReference type="Pfam" id="PF20274">
    <property type="entry name" value="cREC_REC"/>
    <property type="match status" value="1"/>
</dbReference>
<gene>
    <name evidence="2" type="ORF">LCGC14_2004210</name>
</gene>
<evidence type="ECO:0000259" key="1">
    <source>
        <dbReference type="Pfam" id="PF20274"/>
    </source>
</evidence>
<dbReference type="AlphaFoldDB" id="A0A0F9HZB7"/>
<dbReference type="InterPro" id="IPR046909">
    <property type="entry name" value="cREC_REC"/>
</dbReference>
<accession>A0A0F9HZB7</accession>